<gene>
    <name evidence="1" type="ORF">ZHAS_00011815</name>
</gene>
<sequence length="158" mass="16226">MVGDALAGAGCHLKGKNKNNGTTQQCPTSPASPTGRWEAGIRCPIASCALATLTFSLAALFHSQHRSLVGSLSLANCCCEMLNADAPSSSLAKLARVPLGPLAAGSACVREKRSVAQMPGSLGDPRGESVASWNARAIFPGRLGSGLHSSWSPPGWWG</sequence>
<reference evidence="1 3" key="1">
    <citation type="journal article" date="2014" name="BMC Genomics">
        <title>Genome sequence of Anopheles sinensis provides insight into genetics basis of mosquito competence for malaria parasites.</title>
        <authorList>
            <person name="Zhou D."/>
            <person name="Zhang D."/>
            <person name="Ding G."/>
            <person name="Shi L."/>
            <person name="Hou Q."/>
            <person name="Ye Y."/>
            <person name="Xu Y."/>
            <person name="Zhou H."/>
            <person name="Xiong C."/>
            <person name="Li S."/>
            <person name="Yu J."/>
            <person name="Hong S."/>
            <person name="Yu X."/>
            <person name="Zou P."/>
            <person name="Chen C."/>
            <person name="Chang X."/>
            <person name="Wang W."/>
            <person name="Lv Y."/>
            <person name="Sun Y."/>
            <person name="Ma L."/>
            <person name="Shen B."/>
            <person name="Zhu C."/>
        </authorList>
    </citation>
    <scope>NUCLEOTIDE SEQUENCE [LARGE SCALE GENOMIC DNA]</scope>
</reference>
<keyword evidence="3" id="KW-1185">Reference proteome</keyword>
<proteinExistence type="predicted"/>
<dbReference type="EMBL" id="KE525266">
    <property type="protein sequence ID" value="KFB43987.1"/>
    <property type="molecule type" value="Genomic_DNA"/>
</dbReference>
<evidence type="ECO:0000313" key="2">
    <source>
        <dbReference type="EnsemblMetazoa" id="ASIC011815-PA"/>
    </source>
</evidence>
<evidence type="ECO:0000313" key="1">
    <source>
        <dbReference type="EMBL" id="KFB43987.1"/>
    </source>
</evidence>
<reference evidence="2" key="2">
    <citation type="submission" date="2020-05" db="UniProtKB">
        <authorList>
            <consortium name="EnsemblMetazoa"/>
        </authorList>
    </citation>
    <scope>IDENTIFICATION</scope>
</reference>
<accession>A0A084W193</accession>
<dbReference type="Proteomes" id="UP000030765">
    <property type="component" value="Unassembled WGS sequence"/>
</dbReference>
<name>A0A084W193_ANOSI</name>
<organism evidence="1">
    <name type="scientific">Anopheles sinensis</name>
    <name type="common">Mosquito</name>
    <dbReference type="NCBI Taxonomy" id="74873"/>
    <lineage>
        <taxon>Eukaryota</taxon>
        <taxon>Metazoa</taxon>
        <taxon>Ecdysozoa</taxon>
        <taxon>Arthropoda</taxon>
        <taxon>Hexapoda</taxon>
        <taxon>Insecta</taxon>
        <taxon>Pterygota</taxon>
        <taxon>Neoptera</taxon>
        <taxon>Endopterygota</taxon>
        <taxon>Diptera</taxon>
        <taxon>Nematocera</taxon>
        <taxon>Culicoidea</taxon>
        <taxon>Culicidae</taxon>
        <taxon>Anophelinae</taxon>
        <taxon>Anopheles</taxon>
    </lineage>
</organism>
<dbReference type="EMBL" id="ATLV01019249">
    <property type="status" value="NOT_ANNOTATED_CDS"/>
    <property type="molecule type" value="Genomic_DNA"/>
</dbReference>
<dbReference type="EnsemblMetazoa" id="ASIC011815-RA">
    <property type="protein sequence ID" value="ASIC011815-PA"/>
    <property type="gene ID" value="ASIC011815"/>
</dbReference>
<dbReference type="VEuPathDB" id="VectorBase:ASIC011815"/>
<protein>
    <submittedName>
        <fullName evidence="1 2">Alpha-galactosidase</fullName>
    </submittedName>
</protein>
<dbReference type="AlphaFoldDB" id="A0A084W193"/>
<evidence type="ECO:0000313" key="3">
    <source>
        <dbReference type="Proteomes" id="UP000030765"/>
    </source>
</evidence>